<gene>
    <name evidence="1" type="ORF">FNH06_32475</name>
</gene>
<name>A0A557ZYT9_9PSEU</name>
<organism evidence="1 2">
    <name type="scientific">Amycolatopsis acidiphila</name>
    <dbReference type="NCBI Taxonomy" id="715473"/>
    <lineage>
        <taxon>Bacteria</taxon>
        <taxon>Bacillati</taxon>
        <taxon>Actinomycetota</taxon>
        <taxon>Actinomycetes</taxon>
        <taxon>Pseudonocardiales</taxon>
        <taxon>Pseudonocardiaceae</taxon>
        <taxon>Amycolatopsis</taxon>
    </lineage>
</organism>
<protein>
    <submittedName>
        <fullName evidence="1">Uncharacterized protein</fullName>
    </submittedName>
</protein>
<dbReference type="OrthoDB" id="3785441at2"/>
<dbReference type="Proteomes" id="UP000318578">
    <property type="component" value="Unassembled WGS sequence"/>
</dbReference>
<accession>A0A557ZYT9</accession>
<dbReference type="InterPro" id="IPR046036">
    <property type="entry name" value="DUF5994"/>
</dbReference>
<comment type="caution">
    <text evidence="1">The sequence shown here is derived from an EMBL/GenBank/DDBJ whole genome shotgun (WGS) entry which is preliminary data.</text>
</comment>
<dbReference type="EMBL" id="VJZA01000085">
    <property type="protein sequence ID" value="TVT17170.1"/>
    <property type="molecule type" value="Genomic_DNA"/>
</dbReference>
<proteinExistence type="predicted"/>
<evidence type="ECO:0000313" key="2">
    <source>
        <dbReference type="Proteomes" id="UP000318578"/>
    </source>
</evidence>
<dbReference type="Pfam" id="PF19457">
    <property type="entry name" value="DUF5994"/>
    <property type="match status" value="1"/>
</dbReference>
<sequence length="171" mass="18346">MRSGPQLRSITVDRNPRPARRALRLTLKPKSAVMGTVDGAWWPRSADPLAEFPAMIAGITLRIGQPDRVAFNSAVWTDAPEHVVVGGRAVELEGFRSLDEHTVLLHGRDWHRMALLVIPARADAEAAAAALADAADPRNNTSATQILLRHGIEPAETAPSFSAAGSTVGMF</sequence>
<dbReference type="RefSeq" id="WP_144643736.1">
    <property type="nucleotide sequence ID" value="NZ_BNAX01000004.1"/>
</dbReference>
<dbReference type="AlphaFoldDB" id="A0A557ZYT9"/>
<keyword evidence="2" id="KW-1185">Reference proteome</keyword>
<evidence type="ECO:0000313" key="1">
    <source>
        <dbReference type="EMBL" id="TVT17170.1"/>
    </source>
</evidence>
<reference evidence="1 2" key="1">
    <citation type="submission" date="2019-07" db="EMBL/GenBank/DDBJ databases">
        <title>New species of Amycolatopsis and Streptomyces.</title>
        <authorList>
            <person name="Duangmal K."/>
            <person name="Teo W.F.A."/>
            <person name="Lipun K."/>
        </authorList>
    </citation>
    <scope>NUCLEOTIDE SEQUENCE [LARGE SCALE GENOMIC DNA]</scope>
    <source>
        <strain evidence="1 2">JCM 30562</strain>
    </source>
</reference>